<organism evidence="1 2">
    <name type="scientific">Smallanthus sonchifolius</name>
    <dbReference type="NCBI Taxonomy" id="185202"/>
    <lineage>
        <taxon>Eukaryota</taxon>
        <taxon>Viridiplantae</taxon>
        <taxon>Streptophyta</taxon>
        <taxon>Embryophyta</taxon>
        <taxon>Tracheophyta</taxon>
        <taxon>Spermatophyta</taxon>
        <taxon>Magnoliopsida</taxon>
        <taxon>eudicotyledons</taxon>
        <taxon>Gunneridae</taxon>
        <taxon>Pentapetalae</taxon>
        <taxon>asterids</taxon>
        <taxon>campanulids</taxon>
        <taxon>Asterales</taxon>
        <taxon>Asteraceae</taxon>
        <taxon>Asteroideae</taxon>
        <taxon>Heliantheae alliance</taxon>
        <taxon>Millerieae</taxon>
        <taxon>Smallanthus</taxon>
    </lineage>
</organism>
<proteinExistence type="predicted"/>
<keyword evidence="2" id="KW-1185">Reference proteome</keyword>
<reference evidence="1 2" key="2">
    <citation type="journal article" date="2022" name="Mol. Ecol. Resour.">
        <title>The genomes of chicory, endive, great burdock and yacon provide insights into Asteraceae paleo-polyploidization history and plant inulin production.</title>
        <authorList>
            <person name="Fan W."/>
            <person name="Wang S."/>
            <person name="Wang H."/>
            <person name="Wang A."/>
            <person name="Jiang F."/>
            <person name="Liu H."/>
            <person name="Zhao H."/>
            <person name="Xu D."/>
            <person name="Zhang Y."/>
        </authorList>
    </citation>
    <scope>NUCLEOTIDE SEQUENCE [LARGE SCALE GENOMIC DNA]</scope>
    <source>
        <strain evidence="2">cv. Yunnan</strain>
        <tissue evidence="1">Leaves</tissue>
    </source>
</reference>
<name>A0ACB9A0F1_9ASTR</name>
<accession>A0ACB9A0F1</accession>
<dbReference type="Proteomes" id="UP001056120">
    <property type="component" value="Linkage Group LG25"/>
</dbReference>
<evidence type="ECO:0000313" key="1">
    <source>
        <dbReference type="EMBL" id="KAI3703664.1"/>
    </source>
</evidence>
<gene>
    <name evidence="1" type="ORF">L1987_73856</name>
</gene>
<sequence length="1284" mass="141442">MDTNNWRPTQGASSAVVDPSMESGDWRAQLQADSRHRIVNKIMDTLKRHLPFSGNEGLQELKKIAVRFEEKIYTAATSQSDYLRKISLKMLTMENRSQTPMPDAMQSSSAANSVNPSDPGSQVMQQGQQLPISVPSNNIQSGQQMMSQSMHSNIVSTGMQGSSSLSSAMLPGSGLQQSTMGNVAGQNSNLQNIQNMSGVQQNAVGNTMGSSNFANQRQQIQGRQQLAPQQQQQQQQQQTQNSHYLYQQQLHQMAKQKLQQPSMQSHIQQQQQQNLLQPGHLQPSQQSVMQPTMMQTSLSSAVQNQQPVVPQSSQPLMNHQQSVLRQQQQVQPTQQQVQPTQQSSMGQQANATNMQQNQFIGQQNNYSDMQQQQQQRLIGQQNKLSSVQQPQQQLIGQHNNLSSMQQHSGQQQQLLGSQSGNSNMQTNQHSVQQMLQSNMTMQQQNQQSSATLLPTQVQQSLTPLQQQVMPQMQSQPAQLQQQVGMQQQPNLLQRDMQQRLPTSGAFQQQNVIDQQKQLFQQQRAMPEASSTSLDSTAQTGNPNVGDWQEEVYQKIKAMKDMYLLDLNDMHQKILGKLQQYDSLPQQPKNEQLEKLKVFKNMLDRYMQFLQIPKHAIMANYKDKLATYEKQIIHVINSNRRKPVNPQQQAQALPPQHMQSMQQSQQTHSQLTQVQSHETQMNPQGSMVPMQPNNMGNLQQSTAPSLSGGSNVQQNMMNSMQPSSNLDPGQNSSMNSLQQVSSGSLQQNTVSGPQQVNINPMSLHANSNMLQHQHIKQEQLLQSQQLKQFQHRQMQQQFLHKQQLMQQQQQQQFHQQTKQQQLSGQMQGNQLSQLHQINDGGDIKLRQQISVKSGAFQQQHAPAAVAQRSAYHQQLRPGAPFSPQLLSSASPQMSQHASPQIDQSNMFKSANSPFTAPSPSTSSASPIPGELISGVPLLSNIGNIGHQQPSSTVLPTQSLAIGTPGISASPLLAEFTSPDGNHGAVASIVSGKSVTEQPLERLLKVVKSMSPKALSASVGEIGSVVSMIDRIAGSAPGNGSRAAVGEDLVAMTKCRLQARNFVTQDGTNGTRKMKRFTTAMPLNVVSSAGSVNDSFKCFNASEISELDSTASSSIKRPRTESNHALLEEIKEINRGLIDTVVSISEEDADPAAASAVSEGGDGAVITCSYSAVALGPNLKSQYASAQMSPIQPLRLLVPANYPNCSPILLDKFPAEVSKEFEDISTKTKSRFSISLRNLSEPMSLKDIARTWDACAAAVMSEYAQQSGGGTFSSKYGTWEDCLSAA</sequence>
<reference evidence="2" key="1">
    <citation type="journal article" date="2022" name="Mol. Ecol. Resour.">
        <title>The genomes of chicory, endive, great burdock and yacon provide insights into Asteraceae palaeo-polyploidization history and plant inulin production.</title>
        <authorList>
            <person name="Fan W."/>
            <person name="Wang S."/>
            <person name="Wang H."/>
            <person name="Wang A."/>
            <person name="Jiang F."/>
            <person name="Liu H."/>
            <person name="Zhao H."/>
            <person name="Xu D."/>
            <person name="Zhang Y."/>
        </authorList>
    </citation>
    <scope>NUCLEOTIDE SEQUENCE [LARGE SCALE GENOMIC DNA]</scope>
    <source>
        <strain evidence="2">cv. Yunnan</strain>
    </source>
</reference>
<comment type="caution">
    <text evidence="1">The sequence shown here is derived from an EMBL/GenBank/DDBJ whole genome shotgun (WGS) entry which is preliminary data.</text>
</comment>
<protein>
    <submittedName>
        <fullName evidence="1">Uncharacterized protein</fullName>
    </submittedName>
</protein>
<dbReference type="EMBL" id="CM042042">
    <property type="protein sequence ID" value="KAI3703664.1"/>
    <property type="molecule type" value="Genomic_DNA"/>
</dbReference>
<evidence type="ECO:0000313" key="2">
    <source>
        <dbReference type="Proteomes" id="UP001056120"/>
    </source>
</evidence>